<keyword evidence="1" id="KW-0472">Membrane</keyword>
<gene>
    <name evidence="2" type="ORF">AKJ38_03090</name>
</gene>
<evidence type="ECO:0000256" key="1">
    <source>
        <dbReference type="SAM" id="Phobius"/>
    </source>
</evidence>
<feature type="transmembrane region" description="Helical" evidence="1">
    <location>
        <begin position="29"/>
        <end position="47"/>
    </location>
</feature>
<keyword evidence="1" id="KW-0812">Transmembrane</keyword>
<dbReference type="Proteomes" id="UP000070414">
    <property type="component" value="Unassembled WGS sequence"/>
</dbReference>
<evidence type="ECO:0000313" key="3">
    <source>
        <dbReference type="Proteomes" id="UP000070414"/>
    </source>
</evidence>
<protein>
    <submittedName>
        <fullName evidence="2">Uncharacterized protein</fullName>
    </submittedName>
</protein>
<evidence type="ECO:0000313" key="2">
    <source>
        <dbReference type="EMBL" id="KXA96554.1"/>
    </source>
</evidence>
<dbReference type="EMBL" id="LHXS01000057">
    <property type="protein sequence ID" value="KXA96554.1"/>
    <property type="molecule type" value="Genomic_DNA"/>
</dbReference>
<keyword evidence="3" id="KW-1185">Reference proteome</keyword>
<dbReference type="AlphaFoldDB" id="A0A133UQN9"/>
<name>A0A133UQN9_9EURY</name>
<sequence>MRFSKEEMVKMTDLYLNLAGFQKLVGSELRLQLIVAASLCVILLAVLNRSSLTEKIRGD</sequence>
<comment type="caution">
    <text evidence="2">The sequence shown here is derived from an EMBL/GenBank/DDBJ whole genome shotgun (WGS) entry which is preliminary data.</text>
</comment>
<keyword evidence="1" id="KW-1133">Transmembrane helix</keyword>
<accession>A0A133UQN9</accession>
<organism evidence="2 3">
    <name type="scientific">candidate division MSBL1 archaeon SCGC-AAA259I14</name>
    <dbReference type="NCBI Taxonomy" id="1698268"/>
    <lineage>
        <taxon>Archaea</taxon>
        <taxon>Methanobacteriati</taxon>
        <taxon>Methanobacteriota</taxon>
        <taxon>candidate division MSBL1</taxon>
    </lineage>
</organism>
<proteinExistence type="predicted"/>
<reference evidence="2 3" key="1">
    <citation type="journal article" date="2016" name="Sci. Rep.">
        <title>Metabolic traits of an uncultured archaeal lineage -MSBL1- from brine pools of the Red Sea.</title>
        <authorList>
            <person name="Mwirichia R."/>
            <person name="Alam I."/>
            <person name="Rashid M."/>
            <person name="Vinu M."/>
            <person name="Ba-Alawi W."/>
            <person name="Anthony Kamau A."/>
            <person name="Kamanda Ngugi D."/>
            <person name="Goker M."/>
            <person name="Klenk H.P."/>
            <person name="Bajic V."/>
            <person name="Stingl U."/>
        </authorList>
    </citation>
    <scope>NUCLEOTIDE SEQUENCE [LARGE SCALE GENOMIC DNA]</scope>
    <source>
        <strain evidence="2">SCGC-AAA259I14</strain>
    </source>
</reference>